<gene>
    <name evidence="5" type="ORF">P3X46_003824</name>
</gene>
<comment type="caution">
    <text evidence="5">The sequence shown here is derived from an EMBL/GenBank/DDBJ whole genome shotgun (WGS) entry which is preliminary data.</text>
</comment>
<name>A0ABQ9N7F9_HEVBR</name>
<proteinExistence type="inferred from homology"/>
<dbReference type="InterPro" id="IPR035513">
    <property type="entry name" value="Invertase/methylesterase_inhib"/>
</dbReference>
<dbReference type="NCBIfam" id="TIGR01614">
    <property type="entry name" value="PME_inhib"/>
    <property type="match status" value="1"/>
</dbReference>
<dbReference type="EMBL" id="JARPOI010000002">
    <property type="protein sequence ID" value="KAJ9188467.1"/>
    <property type="molecule type" value="Genomic_DNA"/>
</dbReference>
<evidence type="ECO:0000256" key="2">
    <source>
        <dbReference type="ARBA" id="ARBA00038471"/>
    </source>
</evidence>
<dbReference type="Proteomes" id="UP001174677">
    <property type="component" value="Chromosome 2"/>
</dbReference>
<feature type="chain" id="PRO_5046772386" description="Pectinesterase inhibitor domain-containing protein" evidence="3">
    <location>
        <begin position="22"/>
        <end position="212"/>
    </location>
</feature>
<feature type="domain" description="Pectinesterase inhibitor" evidence="4">
    <location>
        <begin position="30"/>
        <end position="193"/>
    </location>
</feature>
<dbReference type="SMART" id="SM00856">
    <property type="entry name" value="PMEI"/>
    <property type="match status" value="1"/>
</dbReference>
<dbReference type="SUPFAM" id="SSF101148">
    <property type="entry name" value="Plant invertase/pectin methylesterase inhibitor"/>
    <property type="match status" value="1"/>
</dbReference>
<comment type="similarity">
    <text evidence="2">Belongs to the PMEI family.</text>
</comment>
<protein>
    <recommendedName>
        <fullName evidence="4">Pectinesterase inhibitor domain-containing protein</fullName>
    </recommendedName>
</protein>
<dbReference type="Pfam" id="PF04043">
    <property type="entry name" value="PMEI"/>
    <property type="match status" value="1"/>
</dbReference>
<dbReference type="CDD" id="cd15798">
    <property type="entry name" value="PMEI-like_3"/>
    <property type="match status" value="1"/>
</dbReference>
<reference evidence="5" key="1">
    <citation type="journal article" date="2023" name="Plant Biotechnol. J.">
        <title>Chromosome-level wild Hevea brasiliensis genome provides new tools for genomic-assisted breeding and valuable loci to elevate rubber yield.</title>
        <authorList>
            <person name="Cheng H."/>
            <person name="Song X."/>
            <person name="Hu Y."/>
            <person name="Wu T."/>
            <person name="Yang Q."/>
            <person name="An Z."/>
            <person name="Feng S."/>
            <person name="Deng Z."/>
            <person name="Wu W."/>
            <person name="Zeng X."/>
            <person name="Tu M."/>
            <person name="Wang X."/>
            <person name="Huang H."/>
        </authorList>
    </citation>
    <scope>NUCLEOTIDE SEQUENCE</scope>
    <source>
        <strain evidence="5">MT/VB/25A 57/8</strain>
    </source>
</reference>
<keyword evidence="1 3" id="KW-0732">Signal</keyword>
<keyword evidence="6" id="KW-1185">Reference proteome</keyword>
<organism evidence="5 6">
    <name type="scientific">Hevea brasiliensis</name>
    <name type="common">Para rubber tree</name>
    <name type="synonym">Siphonia brasiliensis</name>
    <dbReference type="NCBI Taxonomy" id="3981"/>
    <lineage>
        <taxon>Eukaryota</taxon>
        <taxon>Viridiplantae</taxon>
        <taxon>Streptophyta</taxon>
        <taxon>Embryophyta</taxon>
        <taxon>Tracheophyta</taxon>
        <taxon>Spermatophyta</taxon>
        <taxon>Magnoliopsida</taxon>
        <taxon>eudicotyledons</taxon>
        <taxon>Gunneridae</taxon>
        <taxon>Pentapetalae</taxon>
        <taxon>rosids</taxon>
        <taxon>fabids</taxon>
        <taxon>Malpighiales</taxon>
        <taxon>Euphorbiaceae</taxon>
        <taxon>Crotonoideae</taxon>
        <taxon>Micrandreae</taxon>
        <taxon>Hevea</taxon>
    </lineage>
</organism>
<accession>A0ABQ9N7F9</accession>
<evidence type="ECO:0000256" key="1">
    <source>
        <dbReference type="ARBA" id="ARBA00022729"/>
    </source>
</evidence>
<feature type="signal peptide" evidence="3">
    <location>
        <begin position="1"/>
        <end position="21"/>
    </location>
</feature>
<dbReference type="InterPro" id="IPR051955">
    <property type="entry name" value="PME_Inhibitor"/>
</dbReference>
<dbReference type="Gene3D" id="1.20.140.40">
    <property type="entry name" value="Invertase/pectin methylesterase inhibitor family protein"/>
    <property type="match status" value="1"/>
</dbReference>
<dbReference type="InterPro" id="IPR006501">
    <property type="entry name" value="Pectinesterase_inhib_dom"/>
</dbReference>
<dbReference type="PANTHER" id="PTHR31080">
    <property type="entry name" value="PECTINESTERASE INHIBITOR-LIKE"/>
    <property type="match status" value="1"/>
</dbReference>
<evidence type="ECO:0000259" key="4">
    <source>
        <dbReference type="SMART" id="SM00856"/>
    </source>
</evidence>
<evidence type="ECO:0000256" key="3">
    <source>
        <dbReference type="SAM" id="SignalP"/>
    </source>
</evidence>
<dbReference type="PANTHER" id="PTHR31080:SF12">
    <property type="entry name" value="PLANT INVERTASE_PECTIN METHYLESTERASE INHIBITOR"/>
    <property type="match status" value="1"/>
</dbReference>
<evidence type="ECO:0000313" key="5">
    <source>
        <dbReference type="EMBL" id="KAJ9188467.1"/>
    </source>
</evidence>
<evidence type="ECO:0000313" key="6">
    <source>
        <dbReference type="Proteomes" id="UP001174677"/>
    </source>
</evidence>
<sequence>MANLSLSLSLLLFVFCISSMAEPAFVRRPLEQAYIKASCRSTRYPALCIQYLSGFADSTIQNPQELAQAALSVSLYRARYTRSYMLKVATELKAKKAKEYQAIKDCLDQINDSVQQLCQSIRELRRLGGHEEAESSDDVFWHISNVETWTSAALTDATYCVDQFPGRKMSKLKATIKGKVLNVAQATSNALALFHQYASRYKAGATTKKPSG</sequence>